<dbReference type="Gene3D" id="3.60.15.10">
    <property type="entry name" value="Ribonuclease Z/Hydroxyacylglutathione hydrolase-like"/>
    <property type="match status" value="1"/>
</dbReference>
<reference evidence="2 3" key="1">
    <citation type="journal article" date="2017" name="Genome Med.">
        <title>A novel Ruminococcus gnavus clade enriched in inflammatory bowel disease patients.</title>
        <authorList>
            <person name="Hall A.B."/>
            <person name="Yassour M."/>
            <person name="Sauk J."/>
            <person name="Garner A."/>
            <person name="Jiang X."/>
            <person name="Arthur T."/>
            <person name="Lagoudas G.K."/>
            <person name="Vatanen T."/>
            <person name="Fornelos N."/>
            <person name="Wilson R."/>
            <person name="Bertha M."/>
            <person name="Cohen M."/>
            <person name="Garber J."/>
            <person name="Khalili H."/>
            <person name="Gevers D."/>
            <person name="Ananthakrishnan A.N."/>
            <person name="Kugathasan S."/>
            <person name="Lander E.S."/>
            <person name="Blainey P."/>
            <person name="Vlamakis H."/>
            <person name="Xavier R.J."/>
            <person name="Huttenhower C."/>
        </authorList>
    </citation>
    <scope>NUCLEOTIDE SEQUENCE [LARGE SCALE GENOMIC DNA]</scope>
    <source>
        <strain evidence="2 3">RJX1118</strain>
    </source>
</reference>
<name>A0A2N5NFW3_MEDGN</name>
<dbReference type="RefSeq" id="WP_101880075.1">
    <property type="nucleotide sequence ID" value="NZ_JAPRAU010000020.1"/>
</dbReference>
<evidence type="ECO:0000313" key="2">
    <source>
        <dbReference type="EMBL" id="PLT53412.1"/>
    </source>
</evidence>
<dbReference type="Proteomes" id="UP000234849">
    <property type="component" value="Unassembled WGS sequence"/>
</dbReference>
<gene>
    <name evidence="2" type="ORF">CDL18_12445</name>
</gene>
<organism evidence="2 3">
    <name type="scientific">Mediterraneibacter gnavus</name>
    <name type="common">Ruminococcus gnavus</name>
    <dbReference type="NCBI Taxonomy" id="33038"/>
    <lineage>
        <taxon>Bacteria</taxon>
        <taxon>Bacillati</taxon>
        <taxon>Bacillota</taxon>
        <taxon>Clostridia</taxon>
        <taxon>Lachnospirales</taxon>
        <taxon>Lachnospiraceae</taxon>
        <taxon>Mediterraneibacter</taxon>
    </lineage>
</organism>
<comment type="caution">
    <text evidence="2">The sequence shown here is derived from an EMBL/GenBank/DDBJ whole genome shotgun (WGS) entry which is preliminary data.</text>
</comment>
<proteinExistence type="predicted"/>
<dbReference type="PANTHER" id="PTHR42951:SF22">
    <property type="entry name" value="METALLO BETA-LACTAMASE SUPERFAMILY LIPOPROTEIN"/>
    <property type="match status" value="1"/>
</dbReference>
<protein>
    <recommendedName>
        <fullName evidence="1">Metallo-beta-lactamase domain-containing protein</fullName>
    </recommendedName>
</protein>
<sequence>MDNLNVNIINGYRTQKMAENIYAIDEFGIDLMYLVLGQDKAMLVDTGAGIGKLKNVVEVFTEKPVFVVNTHGHMDHAMGNYEFPECYMNEKDLFLISPEYVTDERWKDFCEKTVREPYYDGPDLKNANLRLPQKLKPVEGGNKFDLGGYQYEVLETPGHTPGSIVLLDSENRILIAGDSIVSTPILIFNDYSTTVEEYHKGLLKLLERENEFDLILPGHFLRPIGKTYLYDLIKCAEKILDGTVESEIVDFSHMSSEKAIKGMYGNASIVYNEKHIFNT</sequence>
<dbReference type="InterPro" id="IPR050855">
    <property type="entry name" value="NDM-1-like"/>
</dbReference>
<dbReference type="SMART" id="SM00849">
    <property type="entry name" value="Lactamase_B"/>
    <property type="match status" value="1"/>
</dbReference>
<feature type="domain" description="Metallo-beta-lactamase" evidence="1">
    <location>
        <begin position="29"/>
        <end position="219"/>
    </location>
</feature>
<accession>A0A2N5NFW3</accession>
<evidence type="ECO:0000313" key="3">
    <source>
        <dbReference type="Proteomes" id="UP000234849"/>
    </source>
</evidence>
<dbReference type="InterPro" id="IPR036866">
    <property type="entry name" value="RibonucZ/Hydroxyglut_hydro"/>
</dbReference>
<dbReference type="Pfam" id="PF00753">
    <property type="entry name" value="Lactamase_B"/>
    <property type="match status" value="1"/>
</dbReference>
<dbReference type="PANTHER" id="PTHR42951">
    <property type="entry name" value="METALLO-BETA-LACTAMASE DOMAIN-CONTAINING"/>
    <property type="match status" value="1"/>
</dbReference>
<dbReference type="AlphaFoldDB" id="A0A2N5NFW3"/>
<dbReference type="SUPFAM" id="SSF56281">
    <property type="entry name" value="Metallo-hydrolase/oxidoreductase"/>
    <property type="match status" value="1"/>
</dbReference>
<evidence type="ECO:0000259" key="1">
    <source>
        <dbReference type="SMART" id="SM00849"/>
    </source>
</evidence>
<dbReference type="InterPro" id="IPR001279">
    <property type="entry name" value="Metallo-B-lactamas"/>
</dbReference>
<dbReference type="EMBL" id="NIHM01000019">
    <property type="protein sequence ID" value="PLT53412.1"/>
    <property type="molecule type" value="Genomic_DNA"/>
</dbReference>